<evidence type="ECO:0000256" key="1">
    <source>
        <dbReference type="ARBA" id="ARBA00022737"/>
    </source>
</evidence>
<dbReference type="AlphaFoldDB" id="A0AA35WH40"/>
<proteinExistence type="predicted"/>
<dbReference type="Proteomes" id="UP001174909">
    <property type="component" value="Unassembled WGS sequence"/>
</dbReference>
<dbReference type="EMBL" id="CASHTH010001870">
    <property type="protein sequence ID" value="CAI8021143.1"/>
    <property type="molecule type" value="Genomic_DNA"/>
</dbReference>
<feature type="repeat" description="ANK" evidence="3">
    <location>
        <begin position="1"/>
        <end position="27"/>
    </location>
</feature>
<keyword evidence="2 3" id="KW-0040">ANK repeat</keyword>
<sequence length="285" mass="31725">MMAVRWGRTEVVSLLIEAGANIDLQNKDGDSAVIVATTLYNLSVLKELVRAGADLNLQNQEGLTALIISSRSGRTDITEILLSGDNIALDIQTSLLKLVKVPGKQQSDRIRSSGARVLRPDIDNRSSSFSECENEEEAIMLKTREDEVDKNVLQTITQKEVSRELQCCGVRKKEEKLFVELEGKKGTDATNRVMVVKVFPTMSRLKKLEWFTYLSPQSLTPLTPSSPKKDCNLRLELQFLLATTDTKKEALTVSILIYQAIEASRVVCGQDHDDPTPKFPGNEMN</sequence>
<evidence type="ECO:0000313" key="4">
    <source>
        <dbReference type="EMBL" id="CAI8021143.1"/>
    </source>
</evidence>
<dbReference type="PROSITE" id="PS50297">
    <property type="entry name" value="ANK_REP_REGION"/>
    <property type="match status" value="2"/>
</dbReference>
<gene>
    <name evidence="4" type="ORF">GBAR_LOCUS12573</name>
</gene>
<protein>
    <submittedName>
        <fullName evidence="4">Ankyrin repeat protein MM_0045</fullName>
    </submittedName>
</protein>
<dbReference type="PANTHER" id="PTHR24173:SF74">
    <property type="entry name" value="ANKYRIN REPEAT DOMAIN-CONTAINING PROTEIN 16"/>
    <property type="match status" value="1"/>
</dbReference>
<comment type="caution">
    <text evidence="4">The sequence shown here is derived from an EMBL/GenBank/DDBJ whole genome shotgun (WGS) entry which is preliminary data.</text>
</comment>
<keyword evidence="5" id="KW-1185">Reference proteome</keyword>
<accession>A0AA35WH40</accession>
<dbReference type="InterPro" id="IPR002110">
    <property type="entry name" value="Ankyrin_rpt"/>
</dbReference>
<dbReference type="SUPFAM" id="SSF48403">
    <property type="entry name" value="Ankyrin repeat"/>
    <property type="match status" value="1"/>
</dbReference>
<feature type="repeat" description="ANK" evidence="3">
    <location>
        <begin position="28"/>
        <end position="60"/>
    </location>
</feature>
<reference evidence="4" key="1">
    <citation type="submission" date="2023-03" db="EMBL/GenBank/DDBJ databases">
        <authorList>
            <person name="Steffen K."/>
            <person name="Cardenas P."/>
        </authorList>
    </citation>
    <scope>NUCLEOTIDE SEQUENCE</scope>
</reference>
<dbReference type="InterPro" id="IPR036770">
    <property type="entry name" value="Ankyrin_rpt-contain_sf"/>
</dbReference>
<evidence type="ECO:0000256" key="2">
    <source>
        <dbReference type="ARBA" id="ARBA00023043"/>
    </source>
</evidence>
<dbReference type="Gene3D" id="1.25.40.20">
    <property type="entry name" value="Ankyrin repeat-containing domain"/>
    <property type="match status" value="1"/>
</dbReference>
<dbReference type="Pfam" id="PF12796">
    <property type="entry name" value="Ank_2"/>
    <property type="match status" value="1"/>
</dbReference>
<dbReference type="PROSITE" id="PS50088">
    <property type="entry name" value="ANK_REPEAT"/>
    <property type="match status" value="2"/>
</dbReference>
<name>A0AA35WH40_GEOBA</name>
<evidence type="ECO:0000256" key="3">
    <source>
        <dbReference type="PROSITE-ProRule" id="PRU00023"/>
    </source>
</evidence>
<organism evidence="4 5">
    <name type="scientific">Geodia barretti</name>
    <name type="common">Barrett's horny sponge</name>
    <dbReference type="NCBI Taxonomy" id="519541"/>
    <lineage>
        <taxon>Eukaryota</taxon>
        <taxon>Metazoa</taxon>
        <taxon>Porifera</taxon>
        <taxon>Demospongiae</taxon>
        <taxon>Heteroscleromorpha</taxon>
        <taxon>Tetractinellida</taxon>
        <taxon>Astrophorina</taxon>
        <taxon>Geodiidae</taxon>
        <taxon>Geodia</taxon>
    </lineage>
</organism>
<dbReference type="PANTHER" id="PTHR24173">
    <property type="entry name" value="ANKYRIN REPEAT CONTAINING"/>
    <property type="match status" value="1"/>
</dbReference>
<keyword evidence="1" id="KW-0677">Repeat</keyword>
<evidence type="ECO:0000313" key="5">
    <source>
        <dbReference type="Proteomes" id="UP001174909"/>
    </source>
</evidence>
<dbReference type="SMART" id="SM00248">
    <property type="entry name" value="ANK"/>
    <property type="match status" value="3"/>
</dbReference>